<dbReference type="OMA" id="EIVPINM"/>
<proteinExistence type="inferred from homology"/>
<dbReference type="InterPro" id="IPR004046">
    <property type="entry name" value="GST_C"/>
</dbReference>
<comment type="catalytic activity">
    <reaction evidence="4">
        <text>RX + glutathione = an S-substituted glutathione + a halide anion + H(+)</text>
        <dbReference type="Rhea" id="RHEA:16437"/>
        <dbReference type="ChEBI" id="CHEBI:15378"/>
        <dbReference type="ChEBI" id="CHEBI:16042"/>
        <dbReference type="ChEBI" id="CHEBI:17792"/>
        <dbReference type="ChEBI" id="CHEBI:57925"/>
        <dbReference type="ChEBI" id="CHEBI:90779"/>
        <dbReference type="EC" id="2.5.1.18"/>
    </reaction>
</comment>
<comment type="caution">
    <text evidence="7">The sequence shown here is derived from an EMBL/GenBank/DDBJ whole genome shotgun (WGS) entry which is preliminary data.</text>
</comment>
<dbReference type="CDD" id="cd03187">
    <property type="entry name" value="GST_C_Phi"/>
    <property type="match status" value="1"/>
</dbReference>
<dbReference type="PANTHER" id="PTHR43900:SF72">
    <property type="entry name" value="GLUTATHIONE S-TRANSFERASE F13"/>
    <property type="match status" value="1"/>
</dbReference>
<dbReference type="SFLD" id="SFLDS00019">
    <property type="entry name" value="Glutathione_Transferase_(cytos"/>
    <property type="match status" value="1"/>
</dbReference>
<dbReference type="SFLD" id="SFLDG01154">
    <property type="entry name" value="Main.5:_Phi-like"/>
    <property type="match status" value="1"/>
</dbReference>
<protein>
    <recommendedName>
        <fullName evidence="2">glutathione transferase</fullName>
        <ecNumber evidence="2">2.5.1.18</ecNumber>
    </recommendedName>
</protein>
<evidence type="ECO:0000259" key="5">
    <source>
        <dbReference type="PROSITE" id="PS50404"/>
    </source>
</evidence>
<dbReference type="Pfam" id="PF00043">
    <property type="entry name" value="GST_C"/>
    <property type="match status" value="1"/>
</dbReference>
<evidence type="ECO:0000259" key="6">
    <source>
        <dbReference type="PROSITE" id="PS50405"/>
    </source>
</evidence>
<dbReference type="GO" id="GO:0009636">
    <property type="term" value="P:response to toxic substance"/>
    <property type="evidence" value="ECO:0007669"/>
    <property type="project" value="UniProtKB-ARBA"/>
</dbReference>
<dbReference type="Gene3D" id="3.40.30.10">
    <property type="entry name" value="Glutaredoxin"/>
    <property type="match status" value="1"/>
</dbReference>
<gene>
    <name evidence="7" type="ORF">BVC80_8955g10</name>
</gene>
<dbReference type="EC" id="2.5.1.18" evidence="2"/>
<keyword evidence="3 7" id="KW-0808">Transferase</keyword>
<dbReference type="PANTHER" id="PTHR43900">
    <property type="entry name" value="GLUTATHIONE S-TRANSFERASE RHO"/>
    <property type="match status" value="1"/>
</dbReference>
<dbReference type="InterPro" id="IPR036249">
    <property type="entry name" value="Thioredoxin-like_sf"/>
</dbReference>
<dbReference type="AlphaFoldDB" id="A0A200QWK4"/>
<dbReference type="FunFam" id="3.40.30.10:FF:000016">
    <property type="entry name" value="Glutathione S-transferase F2"/>
    <property type="match status" value="1"/>
</dbReference>
<dbReference type="SFLD" id="SFLDG00358">
    <property type="entry name" value="Main_(cytGST)"/>
    <property type="match status" value="1"/>
</dbReference>
<dbReference type="InterPro" id="IPR004045">
    <property type="entry name" value="Glutathione_S-Trfase_N"/>
</dbReference>
<organism evidence="7 8">
    <name type="scientific">Macleaya cordata</name>
    <name type="common">Five-seeded plume-poppy</name>
    <name type="synonym">Bocconia cordata</name>
    <dbReference type="NCBI Taxonomy" id="56857"/>
    <lineage>
        <taxon>Eukaryota</taxon>
        <taxon>Viridiplantae</taxon>
        <taxon>Streptophyta</taxon>
        <taxon>Embryophyta</taxon>
        <taxon>Tracheophyta</taxon>
        <taxon>Spermatophyta</taxon>
        <taxon>Magnoliopsida</taxon>
        <taxon>Ranunculales</taxon>
        <taxon>Papaveraceae</taxon>
        <taxon>Papaveroideae</taxon>
        <taxon>Macleaya</taxon>
    </lineage>
</organism>
<feature type="domain" description="GST C-terminal" evidence="6">
    <location>
        <begin position="91"/>
        <end position="216"/>
    </location>
</feature>
<dbReference type="GO" id="GO:0005737">
    <property type="term" value="C:cytoplasm"/>
    <property type="evidence" value="ECO:0007669"/>
    <property type="project" value="TreeGrafter"/>
</dbReference>
<comment type="similarity">
    <text evidence="1">Belongs to the GST superfamily. Phi family.</text>
</comment>
<dbReference type="STRING" id="56857.A0A200QWK4"/>
<dbReference type="PROSITE" id="PS50404">
    <property type="entry name" value="GST_NTER"/>
    <property type="match status" value="1"/>
</dbReference>
<dbReference type="GO" id="GO:0006749">
    <property type="term" value="P:glutathione metabolic process"/>
    <property type="evidence" value="ECO:0007669"/>
    <property type="project" value="TreeGrafter"/>
</dbReference>
<dbReference type="PROSITE" id="PS50405">
    <property type="entry name" value="GST_CTER"/>
    <property type="match status" value="1"/>
</dbReference>
<dbReference type="EMBL" id="MVGT01000943">
    <property type="protein sequence ID" value="OVA14844.1"/>
    <property type="molecule type" value="Genomic_DNA"/>
</dbReference>
<keyword evidence="8" id="KW-1185">Reference proteome</keyword>
<dbReference type="Proteomes" id="UP000195402">
    <property type="component" value="Unassembled WGS sequence"/>
</dbReference>
<dbReference type="SUPFAM" id="SSF47616">
    <property type="entry name" value="GST C-terminal domain-like"/>
    <property type="match status" value="1"/>
</dbReference>
<accession>A0A200QWK4</accession>
<sequence length="216" mass="24429">MAPVKIYGIPASTCVARVLTCLEEKGVEYEIVPINMAAGEHKRHPFLAKNPFGQIPAVEIDNLTLFESRAINGVLTYKYKDIGTDLLHHNNFEERASVAVWSEVESQQFNPVISPIIYQHFIIPMHGGTADQSVIDANVEKLGKVLDVYEERLSKNKYLAGNFYSLADLHHIPFTHYFMFTPWADVINSRPHVKAWWEDISSRPATVKVSQGMKFG</sequence>
<evidence type="ECO:0000256" key="1">
    <source>
        <dbReference type="ARBA" id="ARBA00010128"/>
    </source>
</evidence>
<dbReference type="Pfam" id="PF02798">
    <property type="entry name" value="GST_N"/>
    <property type="match status" value="1"/>
</dbReference>
<evidence type="ECO:0000313" key="7">
    <source>
        <dbReference type="EMBL" id="OVA14844.1"/>
    </source>
</evidence>
<evidence type="ECO:0000256" key="4">
    <source>
        <dbReference type="ARBA" id="ARBA00047960"/>
    </source>
</evidence>
<dbReference type="GO" id="GO:0043295">
    <property type="term" value="F:glutathione binding"/>
    <property type="evidence" value="ECO:0007669"/>
    <property type="project" value="TreeGrafter"/>
</dbReference>
<feature type="domain" description="GST N-terminal" evidence="5">
    <location>
        <begin position="2"/>
        <end position="83"/>
    </location>
</feature>
<evidence type="ECO:0000313" key="8">
    <source>
        <dbReference type="Proteomes" id="UP000195402"/>
    </source>
</evidence>
<dbReference type="CDD" id="cd03053">
    <property type="entry name" value="GST_N_Phi"/>
    <property type="match status" value="1"/>
</dbReference>
<name>A0A200QWK4_MACCD</name>
<dbReference type="InterPro" id="IPR040079">
    <property type="entry name" value="Glutathione_S-Trfase"/>
</dbReference>
<dbReference type="InterPro" id="IPR034347">
    <property type="entry name" value="GST_Phi_C"/>
</dbReference>
<dbReference type="InterPro" id="IPR036282">
    <property type="entry name" value="Glutathione-S-Trfase_C_sf"/>
</dbReference>
<dbReference type="SUPFAM" id="SSF52833">
    <property type="entry name" value="Thioredoxin-like"/>
    <property type="match status" value="1"/>
</dbReference>
<dbReference type="GO" id="GO:0004364">
    <property type="term" value="F:glutathione transferase activity"/>
    <property type="evidence" value="ECO:0007669"/>
    <property type="project" value="UniProtKB-EC"/>
</dbReference>
<dbReference type="Gene3D" id="1.20.1050.10">
    <property type="match status" value="1"/>
</dbReference>
<dbReference type="InterPro" id="IPR010987">
    <property type="entry name" value="Glutathione-S-Trfase_C-like"/>
</dbReference>
<evidence type="ECO:0000256" key="2">
    <source>
        <dbReference type="ARBA" id="ARBA00012452"/>
    </source>
</evidence>
<dbReference type="FunFam" id="1.20.1050.10:FF:000004">
    <property type="entry name" value="Glutathione S-transferase F2"/>
    <property type="match status" value="1"/>
</dbReference>
<dbReference type="OrthoDB" id="422574at2759"/>
<reference evidence="7 8" key="1">
    <citation type="journal article" date="2017" name="Mol. Plant">
        <title>The Genome of Medicinal Plant Macleaya cordata Provides New Insights into Benzylisoquinoline Alkaloids Metabolism.</title>
        <authorList>
            <person name="Liu X."/>
            <person name="Liu Y."/>
            <person name="Huang P."/>
            <person name="Ma Y."/>
            <person name="Qing Z."/>
            <person name="Tang Q."/>
            <person name="Cao H."/>
            <person name="Cheng P."/>
            <person name="Zheng Y."/>
            <person name="Yuan Z."/>
            <person name="Zhou Y."/>
            <person name="Liu J."/>
            <person name="Tang Z."/>
            <person name="Zhuo Y."/>
            <person name="Zhang Y."/>
            <person name="Yu L."/>
            <person name="Huang J."/>
            <person name="Yang P."/>
            <person name="Peng Q."/>
            <person name="Zhang J."/>
            <person name="Jiang W."/>
            <person name="Zhang Z."/>
            <person name="Lin K."/>
            <person name="Ro D.K."/>
            <person name="Chen X."/>
            <person name="Xiong X."/>
            <person name="Shang Y."/>
            <person name="Huang S."/>
            <person name="Zeng J."/>
        </authorList>
    </citation>
    <scope>NUCLEOTIDE SEQUENCE [LARGE SCALE GENOMIC DNA]</scope>
    <source>
        <strain evidence="8">cv. BLH2017</strain>
        <tissue evidence="7">Root</tissue>
    </source>
</reference>
<evidence type="ECO:0000256" key="3">
    <source>
        <dbReference type="ARBA" id="ARBA00022679"/>
    </source>
</evidence>
<dbReference type="InParanoid" id="A0A200QWK4"/>